<keyword evidence="22" id="KW-1185">Reference proteome</keyword>
<dbReference type="PANTHER" id="PTHR47989">
    <property type="entry name" value="OS01G0750732 PROTEIN"/>
    <property type="match status" value="1"/>
</dbReference>
<evidence type="ECO:0000256" key="2">
    <source>
        <dbReference type="ARBA" id="ARBA00012513"/>
    </source>
</evidence>
<dbReference type="InterPro" id="IPR008271">
    <property type="entry name" value="Ser/Thr_kinase_AS"/>
</dbReference>
<evidence type="ECO:0000256" key="5">
    <source>
        <dbReference type="ARBA" id="ARBA00022692"/>
    </source>
</evidence>
<dbReference type="PROSITE" id="PS00108">
    <property type="entry name" value="PROTEIN_KINASE_ST"/>
    <property type="match status" value="1"/>
</dbReference>
<feature type="chain" id="PRO_5015343711" description="non-specific serine/threonine protein kinase" evidence="19">
    <location>
        <begin position="35"/>
        <end position="623"/>
    </location>
</feature>
<evidence type="ECO:0000256" key="11">
    <source>
        <dbReference type="ARBA" id="ARBA00023136"/>
    </source>
</evidence>
<evidence type="ECO:0000256" key="1">
    <source>
        <dbReference type="ARBA" id="ARBA00004479"/>
    </source>
</evidence>
<keyword evidence="3" id="KW-0723">Serine/threonine-protein kinase</keyword>
<evidence type="ECO:0000256" key="15">
    <source>
        <dbReference type="ARBA" id="ARBA00048679"/>
    </source>
</evidence>
<gene>
    <name evidence="21" type="ORF">CEY00_Acc15211</name>
</gene>
<keyword evidence="8 21" id="KW-0418">Kinase</keyword>
<evidence type="ECO:0000256" key="19">
    <source>
        <dbReference type="SAM" id="SignalP"/>
    </source>
</evidence>
<comment type="caution">
    <text evidence="21">The sequence shown here is derived from an EMBL/GenBank/DDBJ whole genome shotgun (WGS) entry which is preliminary data.</text>
</comment>
<evidence type="ECO:0000259" key="20">
    <source>
        <dbReference type="PROSITE" id="PS50011"/>
    </source>
</evidence>
<keyword evidence="11 18" id="KW-0472">Membrane</keyword>
<dbReference type="GO" id="GO:0005524">
    <property type="term" value="F:ATP binding"/>
    <property type="evidence" value="ECO:0007669"/>
    <property type="project" value="UniProtKB-UniRule"/>
</dbReference>
<evidence type="ECO:0000256" key="16">
    <source>
        <dbReference type="PROSITE-ProRule" id="PRU10141"/>
    </source>
</evidence>
<feature type="compositionally biased region" description="Polar residues" evidence="17">
    <location>
        <begin position="606"/>
        <end position="623"/>
    </location>
</feature>
<evidence type="ECO:0000256" key="6">
    <source>
        <dbReference type="ARBA" id="ARBA00022729"/>
    </source>
</evidence>
<dbReference type="OrthoDB" id="780646at2759"/>
<dbReference type="FunCoup" id="A0A2R6QU40">
    <property type="interactions" value="488"/>
</dbReference>
<feature type="region of interest" description="Disordered" evidence="17">
    <location>
        <begin position="604"/>
        <end position="623"/>
    </location>
</feature>
<dbReference type="Gene3D" id="1.10.510.10">
    <property type="entry name" value="Transferase(Phosphotransferase) domain 1"/>
    <property type="match status" value="1"/>
</dbReference>
<dbReference type="Proteomes" id="UP000241394">
    <property type="component" value="Chromosome LG13"/>
</dbReference>
<dbReference type="CDD" id="cd14066">
    <property type="entry name" value="STKc_IRAK"/>
    <property type="match status" value="1"/>
</dbReference>
<keyword evidence="10 18" id="KW-1133">Transmembrane helix</keyword>
<proteinExistence type="predicted"/>
<dbReference type="Gene3D" id="3.30.200.20">
    <property type="entry name" value="Phosphorylase Kinase, domain 1"/>
    <property type="match status" value="1"/>
</dbReference>
<dbReference type="FunFam" id="1.10.510.10:FF:000287">
    <property type="entry name" value="probable LRR receptor-like serine/threonine-protein kinase RKF3"/>
    <property type="match status" value="1"/>
</dbReference>
<dbReference type="AlphaFoldDB" id="A0A2R6QU40"/>
<dbReference type="PROSITE" id="PS50011">
    <property type="entry name" value="PROTEIN_KINASE_DOM"/>
    <property type="match status" value="1"/>
</dbReference>
<keyword evidence="7 16" id="KW-0547">Nucleotide-binding</keyword>
<accession>A0A2R6QU40</accession>
<evidence type="ECO:0000313" key="22">
    <source>
        <dbReference type="Proteomes" id="UP000241394"/>
    </source>
</evidence>
<feature type="signal peptide" evidence="19">
    <location>
        <begin position="1"/>
        <end position="34"/>
    </location>
</feature>
<evidence type="ECO:0000256" key="7">
    <source>
        <dbReference type="ARBA" id="ARBA00022741"/>
    </source>
</evidence>
<dbReference type="GO" id="GO:0016020">
    <property type="term" value="C:membrane"/>
    <property type="evidence" value="ECO:0007669"/>
    <property type="project" value="UniProtKB-SubCell"/>
</dbReference>
<dbReference type="Pfam" id="PF00069">
    <property type="entry name" value="Pkinase"/>
    <property type="match status" value="1"/>
</dbReference>
<keyword evidence="12 21" id="KW-0675">Receptor</keyword>
<organism evidence="21 22">
    <name type="scientific">Actinidia chinensis var. chinensis</name>
    <name type="common">Chinese soft-hair kiwi</name>
    <dbReference type="NCBI Taxonomy" id="1590841"/>
    <lineage>
        <taxon>Eukaryota</taxon>
        <taxon>Viridiplantae</taxon>
        <taxon>Streptophyta</taxon>
        <taxon>Embryophyta</taxon>
        <taxon>Tracheophyta</taxon>
        <taxon>Spermatophyta</taxon>
        <taxon>Magnoliopsida</taxon>
        <taxon>eudicotyledons</taxon>
        <taxon>Gunneridae</taxon>
        <taxon>Pentapetalae</taxon>
        <taxon>asterids</taxon>
        <taxon>Ericales</taxon>
        <taxon>Actinidiaceae</taxon>
        <taxon>Actinidia</taxon>
    </lineage>
</organism>
<dbReference type="FunFam" id="3.30.200.20:FF:000390">
    <property type="entry name" value="probable LRR receptor-like serine/threonine-protein kinase RKF3"/>
    <property type="match status" value="1"/>
</dbReference>
<dbReference type="GO" id="GO:0004674">
    <property type="term" value="F:protein serine/threonine kinase activity"/>
    <property type="evidence" value="ECO:0007669"/>
    <property type="project" value="UniProtKB-KW"/>
</dbReference>
<evidence type="ECO:0000256" key="13">
    <source>
        <dbReference type="ARBA" id="ARBA00023180"/>
    </source>
</evidence>
<keyword evidence="9 16" id="KW-0067">ATP-binding</keyword>
<keyword evidence="4" id="KW-0808">Transferase</keyword>
<evidence type="ECO:0000256" key="12">
    <source>
        <dbReference type="ARBA" id="ARBA00023170"/>
    </source>
</evidence>
<evidence type="ECO:0000256" key="18">
    <source>
        <dbReference type="SAM" id="Phobius"/>
    </source>
</evidence>
<protein>
    <recommendedName>
        <fullName evidence="2">non-specific serine/threonine protein kinase</fullName>
        <ecNumber evidence="2">2.7.11.1</ecNumber>
    </recommendedName>
</protein>
<keyword evidence="5 18" id="KW-0812">Transmembrane</keyword>
<evidence type="ECO:0000256" key="17">
    <source>
        <dbReference type="SAM" id="MobiDB-lite"/>
    </source>
</evidence>
<keyword evidence="13" id="KW-0325">Glycoprotein</keyword>
<comment type="catalytic activity">
    <reaction evidence="14">
        <text>L-threonyl-[protein] + ATP = O-phospho-L-threonyl-[protein] + ADP + H(+)</text>
        <dbReference type="Rhea" id="RHEA:46608"/>
        <dbReference type="Rhea" id="RHEA-COMP:11060"/>
        <dbReference type="Rhea" id="RHEA-COMP:11605"/>
        <dbReference type="ChEBI" id="CHEBI:15378"/>
        <dbReference type="ChEBI" id="CHEBI:30013"/>
        <dbReference type="ChEBI" id="CHEBI:30616"/>
        <dbReference type="ChEBI" id="CHEBI:61977"/>
        <dbReference type="ChEBI" id="CHEBI:456216"/>
        <dbReference type="EC" id="2.7.11.1"/>
    </reaction>
</comment>
<dbReference type="Gramene" id="PSS14644">
    <property type="protein sequence ID" value="PSS14644"/>
    <property type="gene ID" value="CEY00_Acc15211"/>
</dbReference>
<reference evidence="22" key="2">
    <citation type="journal article" date="2018" name="BMC Genomics">
        <title>A manually annotated Actinidia chinensis var. chinensis (kiwifruit) genome highlights the challenges associated with draft genomes and gene prediction in plants.</title>
        <authorList>
            <person name="Pilkington S.M."/>
            <person name="Crowhurst R."/>
            <person name="Hilario E."/>
            <person name="Nardozza S."/>
            <person name="Fraser L."/>
            <person name="Peng Y."/>
            <person name="Gunaseelan K."/>
            <person name="Simpson R."/>
            <person name="Tahir J."/>
            <person name="Deroles S.C."/>
            <person name="Templeton K."/>
            <person name="Luo Z."/>
            <person name="Davy M."/>
            <person name="Cheng C."/>
            <person name="McNeilage M."/>
            <person name="Scaglione D."/>
            <person name="Liu Y."/>
            <person name="Zhang Q."/>
            <person name="Datson P."/>
            <person name="De Silva N."/>
            <person name="Gardiner S.E."/>
            <person name="Bassett H."/>
            <person name="Chagne D."/>
            <person name="McCallum J."/>
            <person name="Dzierzon H."/>
            <person name="Deng C."/>
            <person name="Wang Y.Y."/>
            <person name="Barron L."/>
            <person name="Manako K."/>
            <person name="Bowen J."/>
            <person name="Foster T.M."/>
            <person name="Erridge Z.A."/>
            <person name="Tiffin H."/>
            <person name="Waite C.N."/>
            <person name="Davies K.M."/>
            <person name="Grierson E.P."/>
            <person name="Laing W.A."/>
            <person name="Kirk R."/>
            <person name="Chen X."/>
            <person name="Wood M."/>
            <person name="Montefiori M."/>
            <person name="Brummell D.A."/>
            <person name="Schwinn K.E."/>
            <person name="Catanach A."/>
            <person name="Fullerton C."/>
            <person name="Li D."/>
            <person name="Meiyalaghan S."/>
            <person name="Nieuwenhuizen N."/>
            <person name="Read N."/>
            <person name="Prakash R."/>
            <person name="Hunter D."/>
            <person name="Zhang H."/>
            <person name="McKenzie M."/>
            <person name="Knabel M."/>
            <person name="Harris A."/>
            <person name="Allan A.C."/>
            <person name="Gleave A."/>
            <person name="Chen A."/>
            <person name="Janssen B.J."/>
            <person name="Plunkett B."/>
            <person name="Ampomah-Dwamena C."/>
            <person name="Voogd C."/>
            <person name="Leif D."/>
            <person name="Lafferty D."/>
            <person name="Souleyre E.J.F."/>
            <person name="Varkonyi-Gasic E."/>
            <person name="Gambi F."/>
            <person name="Hanley J."/>
            <person name="Yao J.L."/>
            <person name="Cheung J."/>
            <person name="David K.M."/>
            <person name="Warren B."/>
            <person name="Marsh K."/>
            <person name="Snowden K.C."/>
            <person name="Lin-Wang K."/>
            <person name="Brian L."/>
            <person name="Martinez-Sanchez M."/>
            <person name="Wang M."/>
            <person name="Ileperuma N."/>
            <person name="Macnee N."/>
            <person name="Campin R."/>
            <person name="McAtee P."/>
            <person name="Drummond R.S.M."/>
            <person name="Espley R.V."/>
            <person name="Ireland H.S."/>
            <person name="Wu R."/>
            <person name="Atkinson R.G."/>
            <person name="Karunairetnam S."/>
            <person name="Bulley S."/>
            <person name="Chunkath S."/>
            <person name="Hanley Z."/>
            <person name="Storey R."/>
            <person name="Thrimawithana A.H."/>
            <person name="Thomson S."/>
            <person name="David C."/>
            <person name="Testolin R."/>
            <person name="Huang H."/>
            <person name="Hellens R.P."/>
            <person name="Schaffer R.J."/>
        </authorList>
    </citation>
    <scope>NUCLEOTIDE SEQUENCE [LARGE SCALE GENOMIC DNA]</scope>
    <source>
        <strain evidence="22">cv. Red5</strain>
    </source>
</reference>
<evidence type="ECO:0000256" key="14">
    <source>
        <dbReference type="ARBA" id="ARBA00047899"/>
    </source>
</evidence>
<evidence type="ECO:0000256" key="8">
    <source>
        <dbReference type="ARBA" id="ARBA00022777"/>
    </source>
</evidence>
<dbReference type="InterPro" id="IPR043891">
    <property type="entry name" value="SPARK"/>
</dbReference>
<dbReference type="InterPro" id="IPR017441">
    <property type="entry name" value="Protein_kinase_ATP_BS"/>
</dbReference>
<dbReference type="InParanoid" id="A0A2R6QU40"/>
<keyword evidence="6 19" id="KW-0732">Signal</keyword>
<comment type="catalytic activity">
    <reaction evidence="15">
        <text>L-seryl-[protein] + ATP = O-phospho-L-seryl-[protein] + ADP + H(+)</text>
        <dbReference type="Rhea" id="RHEA:17989"/>
        <dbReference type="Rhea" id="RHEA-COMP:9863"/>
        <dbReference type="Rhea" id="RHEA-COMP:11604"/>
        <dbReference type="ChEBI" id="CHEBI:15378"/>
        <dbReference type="ChEBI" id="CHEBI:29999"/>
        <dbReference type="ChEBI" id="CHEBI:30616"/>
        <dbReference type="ChEBI" id="CHEBI:83421"/>
        <dbReference type="ChEBI" id="CHEBI:456216"/>
        <dbReference type="EC" id="2.7.11.1"/>
    </reaction>
</comment>
<evidence type="ECO:0000256" key="9">
    <source>
        <dbReference type="ARBA" id="ARBA00022840"/>
    </source>
</evidence>
<reference evidence="21 22" key="1">
    <citation type="submission" date="2017-07" db="EMBL/GenBank/DDBJ databases">
        <title>An improved, manually edited Actinidia chinensis var. chinensis (kiwifruit) genome highlights the challenges associated with draft genomes and gene prediction in plants.</title>
        <authorList>
            <person name="Pilkington S."/>
            <person name="Crowhurst R."/>
            <person name="Hilario E."/>
            <person name="Nardozza S."/>
            <person name="Fraser L."/>
            <person name="Peng Y."/>
            <person name="Gunaseelan K."/>
            <person name="Simpson R."/>
            <person name="Tahir J."/>
            <person name="Deroles S."/>
            <person name="Templeton K."/>
            <person name="Luo Z."/>
            <person name="Davy M."/>
            <person name="Cheng C."/>
            <person name="Mcneilage M."/>
            <person name="Scaglione D."/>
            <person name="Liu Y."/>
            <person name="Zhang Q."/>
            <person name="Datson P."/>
            <person name="De Silva N."/>
            <person name="Gardiner S."/>
            <person name="Bassett H."/>
            <person name="Chagne D."/>
            <person name="Mccallum J."/>
            <person name="Dzierzon H."/>
            <person name="Deng C."/>
            <person name="Wang Y.-Y."/>
            <person name="Barron N."/>
            <person name="Manako K."/>
            <person name="Bowen J."/>
            <person name="Foster T."/>
            <person name="Erridge Z."/>
            <person name="Tiffin H."/>
            <person name="Waite C."/>
            <person name="Davies K."/>
            <person name="Grierson E."/>
            <person name="Laing W."/>
            <person name="Kirk R."/>
            <person name="Chen X."/>
            <person name="Wood M."/>
            <person name="Montefiori M."/>
            <person name="Brummell D."/>
            <person name="Schwinn K."/>
            <person name="Catanach A."/>
            <person name="Fullerton C."/>
            <person name="Li D."/>
            <person name="Meiyalaghan S."/>
            <person name="Nieuwenhuizen N."/>
            <person name="Read N."/>
            <person name="Prakash R."/>
            <person name="Hunter D."/>
            <person name="Zhang H."/>
            <person name="Mckenzie M."/>
            <person name="Knabel M."/>
            <person name="Harris A."/>
            <person name="Allan A."/>
            <person name="Chen A."/>
            <person name="Janssen B."/>
            <person name="Plunkett B."/>
            <person name="Dwamena C."/>
            <person name="Voogd C."/>
            <person name="Leif D."/>
            <person name="Lafferty D."/>
            <person name="Souleyre E."/>
            <person name="Varkonyi-Gasic E."/>
            <person name="Gambi F."/>
            <person name="Hanley J."/>
            <person name="Yao J.-L."/>
            <person name="Cheung J."/>
            <person name="David K."/>
            <person name="Warren B."/>
            <person name="Marsh K."/>
            <person name="Snowden K."/>
            <person name="Lin-Wang K."/>
            <person name="Brian L."/>
            <person name="Martinez-Sanchez M."/>
            <person name="Wang M."/>
            <person name="Ileperuma N."/>
            <person name="Macnee N."/>
            <person name="Campin R."/>
            <person name="Mcatee P."/>
            <person name="Drummond R."/>
            <person name="Espley R."/>
            <person name="Ireland H."/>
            <person name="Wu R."/>
            <person name="Atkinson R."/>
            <person name="Karunairetnam S."/>
            <person name="Bulley S."/>
            <person name="Chunkath S."/>
            <person name="Hanley Z."/>
            <person name="Storey R."/>
            <person name="Thrimawithana A."/>
            <person name="Thomson S."/>
            <person name="David C."/>
            <person name="Testolin R."/>
        </authorList>
    </citation>
    <scope>NUCLEOTIDE SEQUENCE [LARGE SCALE GENOMIC DNA]</scope>
    <source>
        <strain evidence="22">cv. Red5</strain>
        <tissue evidence="21">Young leaf</tissue>
    </source>
</reference>
<feature type="domain" description="Protein kinase" evidence="20">
    <location>
        <begin position="306"/>
        <end position="584"/>
    </location>
</feature>
<dbReference type="STRING" id="1590841.A0A2R6QU40"/>
<dbReference type="EMBL" id="NKQK01000013">
    <property type="protein sequence ID" value="PSS14644.1"/>
    <property type="molecule type" value="Genomic_DNA"/>
</dbReference>
<evidence type="ECO:0000256" key="3">
    <source>
        <dbReference type="ARBA" id="ARBA00022527"/>
    </source>
</evidence>
<feature type="binding site" evidence="16">
    <location>
        <position position="334"/>
    </location>
    <ligand>
        <name>ATP</name>
        <dbReference type="ChEBI" id="CHEBI:30616"/>
    </ligand>
</feature>
<dbReference type="PANTHER" id="PTHR47989:SF62">
    <property type="entry name" value="OS05G0423500 PROTEIN"/>
    <property type="match status" value="1"/>
</dbReference>
<name>A0A2R6QU40_ACTCC</name>
<dbReference type="PROSITE" id="PS00107">
    <property type="entry name" value="PROTEIN_KINASE_ATP"/>
    <property type="match status" value="1"/>
</dbReference>
<comment type="subcellular location">
    <subcellularLocation>
        <location evidence="1">Membrane</location>
        <topology evidence="1">Single-pass type I membrane protein</topology>
    </subcellularLocation>
</comment>
<evidence type="ECO:0000256" key="4">
    <source>
        <dbReference type="ARBA" id="ARBA00022679"/>
    </source>
</evidence>
<dbReference type="OMA" id="CMNITTQ"/>
<dbReference type="InterPro" id="IPR000719">
    <property type="entry name" value="Prot_kinase_dom"/>
</dbReference>
<dbReference type="EC" id="2.7.11.1" evidence="2"/>
<dbReference type="Pfam" id="PF19160">
    <property type="entry name" value="SPARK"/>
    <property type="match status" value="1"/>
</dbReference>
<dbReference type="SUPFAM" id="SSF56112">
    <property type="entry name" value="Protein kinase-like (PK-like)"/>
    <property type="match status" value="1"/>
</dbReference>
<feature type="transmembrane region" description="Helical" evidence="18">
    <location>
        <begin position="233"/>
        <end position="258"/>
    </location>
</feature>
<sequence length="623" mass="68765">MSTQTHPAINPHHQTQMSLLFLLLLSLQLSLSPTQNDTISCPLDFGVLRRLLQGSKRPNRDVMDECQYVRRGLRLVQSEYLRATNRFLPPLDSAESCWNSYQTLLADFVPNFDIRTTCGFETDWIARGCMNITTREEFEGNVSRSALNDVAGACNDSLGNSSPCASCTTRLSSLQATFLTVGSVGNLSDCTAYPSIYAAAIANRFGPTDAGTASCLFGFDYSSFSNSKNKQRRIVICVVVVVVFGVVLFLGFCGFGFLRRKRREFWKRRGFDGRGTSLGFEIESINQSISLVRYTFDEIRQATKNFSSENIVGRGGHGNVFKGILSDGSEVALKKFKNCSVSGDATFAHEVEVIASVRHVNLVALRGYCTATTPYEGHQRIIVCDLMRNGSLHDHLFNMRERKLSWPIRQKIALGTARGLAYLHYGAQPSIIHRDIKASNILLDERFEPKVADFGLAKFTPEGITHLTTRVAGTMGYVAPEYALYGQLTDRSDVYSFGVVFLELLSGKKALMTVSDGQPSLVTEWAWALVRKGRALDVIEEGMPDLGPPEVVEKYVLVAVLCSHLELYARPTMDQVVKILDMDLPGPSIPERPIPLIADIDDIERSASSSGPGNLSTPGGYQP</sequence>
<dbReference type="InterPro" id="IPR011009">
    <property type="entry name" value="Kinase-like_dom_sf"/>
</dbReference>
<dbReference type="SMART" id="SM00220">
    <property type="entry name" value="S_TKc"/>
    <property type="match status" value="1"/>
</dbReference>
<evidence type="ECO:0000313" key="21">
    <source>
        <dbReference type="EMBL" id="PSS14644.1"/>
    </source>
</evidence>
<evidence type="ECO:0000256" key="10">
    <source>
        <dbReference type="ARBA" id="ARBA00022989"/>
    </source>
</evidence>